<keyword evidence="2" id="KW-0812">Transmembrane</keyword>
<accession>X0X908</accession>
<dbReference type="Pfam" id="PF01916">
    <property type="entry name" value="DS"/>
    <property type="match status" value="1"/>
</dbReference>
<protein>
    <submittedName>
        <fullName evidence="3">Uncharacterized protein</fullName>
    </submittedName>
</protein>
<comment type="caution">
    <text evidence="3">The sequence shown here is derived from an EMBL/GenBank/DDBJ whole genome shotgun (WGS) entry which is preliminary data.</text>
</comment>
<feature type="transmembrane region" description="Helical" evidence="2">
    <location>
        <begin position="33"/>
        <end position="52"/>
    </location>
</feature>
<dbReference type="InterPro" id="IPR002773">
    <property type="entry name" value="Deoxyhypusine_synthase"/>
</dbReference>
<sequence length="94" mass="11036">MTTDPPHWGGLSGATPSEARSWRKIRDAHRDNVVVYSCASITFPLIAQYTLVRARPRPHRRLFRRINELTEILRRAARDNPRLRKEHPELFHKA</sequence>
<keyword evidence="2" id="KW-1133">Transmembrane helix</keyword>
<keyword evidence="2" id="KW-0472">Membrane</keyword>
<organism evidence="3">
    <name type="scientific">marine sediment metagenome</name>
    <dbReference type="NCBI Taxonomy" id="412755"/>
    <lineage>
        <taxon>unclassified sequences</taxon>
        <taxon>metagenomes</taxon>
        <taxon>ecological metagenomes</taxon>
    </lineage>
</organism>
<dbReference type="AlphaFoldDB" id="X0X908"/>
<dbReference type="SUPFAM" id="SSF52467">
    <property type="entry name" value="DHS-like NAD/FAD-binding domain"/>
    <property type="match status" value="1"/>
</dbReference>
<proteinExistence type="inferred from homology"/>
<dbReference type="InterPro" id="IPR029035">
    <property type="entry name" value="DHS-like_NAD/FAD-binding_dom"/>
</dbReference>
<evidence type="ECO:0000256" key="2">
    <source>
        <dbReference type="SAM" id="Phobius"/>
    </source>
</evidence>
<reference evidence="3" key="1">
    <citation type="journal article" date="2014" name="Front. Microbiol.">
        <title>High frequency of phylogenetically diverse reductive dehalogenase-homologous genes in deep subseafloor sedimentary metagenomes.</title>
        <authorList>
            <person name="Kawai M."/>
            <person name="Futagami T."/>
            <person name="Toyoda A."/>
            <person name="Takaki Y."/>
            <person name="Nishi S."/>
            <person name="Hori S."/>
            <person name="Arai W."/>
            <person name="Tsubouchi T."/>
            <person name="Morono Y."/>
            <person name="Uchiyama I."/>
            <person name="Ito T."/>
            <person name="Fujiyama A."/>
            <person name="Inagaki F."/>
            <person name="Takami H."/>
        </authorList>
    </citation>
    <scope>NUCLEOTIDE SEQUENCE</scope>
    <source>
        <strain evidence="3">Expedition CK06-06</strain>
    </source>
</reference>
<evidence type="ECO:0000256" key="1">
    <source>
        <dbReference type="ARBA" id="ARBA00009892"/>
    </source>
</evidence>
<comment type="similarity">
    <text evidence="1">Belongs to the deoxyhypusine synthase family.</text>
</comment>
<evidence type="ECO:0000313" key="3">
    <source>
        <dbReference type="EMBL" id="GAG39689.1"/>
    </source>
</evidence>
<dbReference type="InterPro" id="IPR036982">
    <property type="entry name" value="Deoxyhypusine_synthase_sf"/>
</dbReference>
<dbReference type="EMBL" id="BARS01047413">
    <property type="protein sequence ID" value="GAG39689.1"/>
    <property type="molecule type" value="Genomic_DNA"/>
</dbReference>
<gene>
    <name evidence="3" type="ORF">S01H1_71225</name>
</gene>
<dbReference type="Gene3D" id="3.40.910.10">
    <property type="entry name" value="Deoxyhypusine synthase"/>
    <property type="match status" value="1"/>
</dbReference>
<name>X0X908_9ZZZZ</name>